<organism evidence="2 3">
    <name type="scientific">Sediminicola luteus</name>
    <dbReference type="NCBI Taxonomy" id="319238"/>
    <lineage>
        <taxon>Bacteria</taxon>
        <taxon>Pseudomonadati</taxon>
        <taxon>Bacteroidota</taxon>
        <taxon>Flavobacteriia</taxon>
        <taxon>Flavobacteriales</taxon>
        <taxon>Flavobacteriaceae</taxon>
        <taxon>Sediminicola</taxon>
    </lineage>
</organism>
<evidence type="ECO:0000313" key="3">
    <source>
        <dbReference type="Proteomes" id="UP000219559"/>
    </source>
</evidence>
<proteinExistence type="predicted"/>
<name>A0A2A4G933_9FLAO</name>
<gene>
    <name evidence="2" type="ORF">B7P33_07090</name>
</gene>
<feature type="signal peptide" evidence="1">
    <location>
        <begin position="1"/>
        <end position="19"/>
    </location>
</feature>
<protein>
    <submittedName>
        <fullName evidence="2">Uncharacterized protein</fullName>
    </submittedName>
</protein>
<evidence type="ECO:0000313" key="2">
    <source>
        <dbReference type="EMBL" id="PCE64921.1"/>
    </source>
</evidence>
<evidence type="ECO:0000256" key="1">
    <source>
        <dbReference type="SAM" id="SignalP"/>
    </source>
</evidence>
<keyword evidence="1" id="KW-0732">Signal</keyword>
<comment type="caution">
    <text evidence="2">The sequence shown here is derived from an EMBL/GenBank/DDBJ whole genome shotgun (WGS) entry which is preliminary data.</text>
</comment>
<accession>A0A2A4G933</accession>
<dbReference type="AlphaFoldDB" id="A0A2A4G933"/>
<keyword evidence="3" id="KW-1185">Reference proteome</keyword>
<dbReference type="RefSeq" id="WP_097440201.1">
    <property type="nucleotide sequence ID" value="NZ_KZ300476.1"/>
</dbReference>
<dbReference type="OrthoDB" id="1179532at2"/>
<dbReference type="Proteomes" id="UP000219559">
    <property type="component" value="Unassembled WGS sequence"/>
</dbReference>
<feature type="chain" id="PRO_5013059742" evidence="1">
    <location>
        <begin position="20"/>
        <end position="84"/>
    </location>
</feature>
<dbReference type="EMBL" id="NBWU01000002">
    <property type="protein sequence ID" value="PCE64921.1"/>
    <property type="molecule type" value="Genomic_DNA"/>
</dbReference>
<reference evidence="2 3" key="1">
    <citation type="submission" date="2017-04" db="EMBL/GenBank/DDBJ databases">
        <title>A new member of the family Flavobacteriaceae isolated from ascidians.</title>
        <authorList>
            <person name="Chen L."/>
        </authorList>
    </citation>
    <scope>NUCLEOTIDE SEQUENCE [LARGE SCALE GENOMIC DNA]</scope>
    <source>
        <strain evidence="2 3">HQA918</strain>
    </source>
</reference>
<sequence length="84" mass="9448">MKAIITIIIVLLLGFTAQAQDNKATTLELPVQTVVLNVEITTPAVENIETEEKTIEVARLHKFRTSRVKKALSFKTKKNRKMLA</sequence>